<evidence type="ECO:0000259" key="1">
    <source>
        <dbReference type="Pfam" id="PF13966"/>
    </source>
</evidence>
<dbReference type="InterPro" id="IPR026960">
    <property type="entry name" value="RVT-Znf"/>
</dbReference>
<keyword evidence="3" id="KW-1185">Reference proteome</keyword>
<evidence type="ECO:0000313" key="2">
    <source>
        <dbReference type="EnsemblPlants" id="HORVU.MOREX.r3.6HG0576160.1.CDS1"/>
    </source>
</evidence>
<protein>
    <recommendedName>
        <fullName evidence="1">Reverse transcriptase zinc-binding domain-containing protein</fullName>
    </recommendedName>
</protein>
<dbReference type="Pfam" id="PF13966">
    <property type="entry name" value="zf-RVT"/>
    <property type="match status" value="1"/>
</dbReference>
<accession>A0A8I6YS43</accession>
<proteinExistence type="predicted"/>
<organism evidence="2 3">
    <name type="scientific">Hordeum vulgare subsp. vulgare</name>
    <name type="common">Domesticated barley</name>
    <dbReference type="NCBI Taxonomy" id="112509"/>
    <lineage>
        <taxon>Eukaryota</taxon>
        <taxon>Viridiplantae</taxon>
        <taxon>Streptophyta</taxon>
        <taxon>Embryophyta</taxon>
        <taxon>Tracheophyta</taxon>
        <taxon>Spermatophyta</taxon>
        <taxon>Magnoliopsida</taxon>
        <taxon>Liliopsida</taxon>
        <taxon>Poales</taxon>
        <taxon>Poaceae</taxon>
        <taxon>BOP clade</taxon>
        <taxon>Pooideae</taxon>
        <taxon>Triticodae</taxon>
        <taxon>Triticeae</taxon>
        <taxon>Hordeinae</taxon>
        <taxon>Hordeum</taxon>
    </lineage>
</organism>
<reference evidence="2" key="2">
    <citation type="submission" date="2020-10" db="EMBL/GenBank/DDBJ databases">
        <authorList>
            <person name="Scholz U."/>
            <person name="Mascher M."/>
            <person name="Fiebig A."/>
        </authorList>
    </citation>
    <scope>NUCLEOTIDE SEQUENCE [LARGE SCALE GENOMIC DNA]</scope>
    <source>
        <strain evidence="2">cv. Morex</strain>
    </source>
</reference>
<dbReference type="EnsemblPlants" id="HORVU.MOREX.r3.6HG0576160.1">
    <property type="protein sequence ID" value="HORVU.MOREX.r3.6HG0576160.1.CDS1"/>
    <property type="gene ID" value="HORVU.MOREX.r3.6HG0576160"/>
</dbReference>
<dbReference type="PANTHER" id="PTHR36617">
    <property type="entry name" value="PROTEIN, PUTATIVE-RELATED"/>
    <property type="match status" value="1"/>
</dbReference>
<reference evidence="3" key="1">
    <citation type="journal article" date="2012" name="Nature">
        <title>A physical, genetic and functional sequence assembly of the barley genome.</title>
        <authorList>
            <consortium name="The International Barley Genome Sequencing Consortium"/>
            <person name="Mayer K.F."/>
            <person name="Waugh R."/>
            <person name="Brown J.W."/>
            <person name="Schulman A."/>
            <person name="Langridge P."/>
            <person name="Platzer M."/>
            <person name="Fincher G.B."/>
            <person name="Muehlbauer G.J."/>
            <person name="Sato K."/>
            <person name="Close T.J."/>
            <person name="Wise R.P."/>
            <person name="Stein N."/>
        </authorList>
    </citation>
    <scope>NUCLEOTIDE SEQUENCE [LARGE SCALE GENOMIC DNA]</scope>
    <source>
        <strain evidence="3">cv. Morex</strain>
    </source>
</reference>
<dbReference type="Proteomes" id="UP000011116">
    <property type="component" value="Chromosome 6H"/>
</dbReference>
<evidence type="ECO:0000313" key="3">
    <source>
        <dbReference type="Proteomes" id="UP000011116"/>
    </source>
</evidence>
<dbReference type="AlphaFoldDB" id="A0A8I6YS43"/>
<dbReference type="PANTHER" id="PTHR36617:SF17">
    <property type="entry name" value="OS01G0114800 PROTEIN"/>
    <property type="match status" value="1"/>
</dbReference>
<feature type="domain" description="Reverse transcriptase zinc-binding" evidence="1">
    <location>
        <begin position="124"/>
        <end position="208"/>
    </location>
</feature>
<dbReference type="Gramene" id="HORVU.MOREX.r3.6HG0576160.1">
    <property type="protein sequence ID" value="HORVU.MOREX.r3.6HG0576160.1.CDS1"/>
    <property type="gene ID" value="HORVU.MOREX.r3.6HG0576160"/>
</dbReference>
<reference evidence="2" key="3">
    <citation type="submission" date="2022-01" db="UniProtKB">
        <authorList>
            <consortium name="EnsemblPlants"/>
        </authorList>
    </citation>
    <scope>IDENTIFICATION</scope>
    <source>
        <strain evidence="2">subsp. vulgare</strain>
    </source>
</reference>
<name>A0A8I6YS43_HORVV</name>
<sequence>MDTSRAWHGLDMQFTPEERSLFHASTTMQPGDGTTTLFWEDRWLLGLSIREHAPALYMCIPKNRRKSRTVAEGIHGNAWARDIRGILGLQEIGQYLQLWLLVSRTTLSPELDKLTWKWTANDIYTARSCYQATFHGSTVCRSWKLIWKSWAPSKVRFFHWLASQDRCWTAERLARHGLTHHPRCLLCDQEPESMQHLLLTCPFAKQTWHGIMSWLRLPTPVPDQDATLQDWWLRARDATPPLLRKAMASVALLVFWMIWKHRNACVFDHVTPSLVKLDAAIKDESRKWSKAGAKGLRVTLPSSWDVH</sequence>